<dbReference type="EMBL" id="VYZN01000655">
    <property type="protein sequence ID" value="KAE9522796.1"/>
    <property type="molecule type" value="Genomic_DNA"/>
</dbReference>
<reference evidence="1 2" key="1">
    <citation type="submission" date="2019-08" db="EMBL/GenBank/DDBJ databases">
        <title>The genome of the soybean aphid Biotype 1, its phylome, world population structure and adaptation to the North American continent.</title>
        <authorList>
            <person name="Giordano R."/>
            <person name="Donthu R.K."/>
            <person name="Hernandez A.G."/>
            <person name="Wright C.L."/>
            <person name="Zimin A.V."/>
        </authorList>
    </citation>
    <scope>NUCLEOTIDE SEQUENCE [LARGE SCALE GENOMIC DNA]</scope>
    <source>
        <tissue evidence="1">Whole aphids</tissue>
    </source>
</reference>
<comment type="caution">
    <text evidence="1">The sequence shown here is derived from an EMBL/GenBank/DDBJ whole genome shotgun (WGS) entry which is preliminary data.</text>
</comment>
<sequence>MLRLQTLRVVFDCKSNVLDAYNLEFSKKSKECSDYKLLRVVSGRKNRMPLMLITVKSEHFPTLNFQKVERMLRLQTLRVVFDCKSNVLDAYNLERMLRLQTLRVVFDCKSNVLDAYNLEKMLRLQTLRVVFDCKSNVLDAYNLEFSKRFLKFFLFVSLYNITSRKNAPITNFEGGFRLQIEGP</sequence>
<protein>
    <submittedName>
        <fullName evidence="1">Uncharacterized protein</fullName>
    </submittedName>
</protein>
<gene>
    <name evidence="1" type="ORF">AGLY_016805</name>
</gene>
<organism evidence="1 2">
    <name type="scientific">Aphis glycines</name>
    <name type="common">Soybean aphid</name>
    <dbReference type="NCBI Taxonomy" id="307491"/>
    <lineage>
        <taxon>Eukaryota</taxon>
        <taxon>Metazoa</taxon>
        <taxon>Ecdysozoa</taxon>
        <taxon>Arthropoda</taxon>
        <taxon>Hexapoda</taxon>
        <taxon>Insecta</taxon>
        <taxon>Pterygota</taxon>
        <taxon>Neoptera</taxon>
        <taxon>Paraneoptera</taxon>
        <taxon>Hemiptera</taxon>
        <taxon>Sternorrhyncha</taxon>
        <taxon>Aphidomorpha</taxon>
        <taxon>Aphidoidea</taxon>
        <taxon>Aphididae</taxon>
        <taxon>Aphidini</taxon>
        <taxon>Aphis</taxon>
        <taxon>Aphis</taxon>
    </lineage>
</organism>
<evidence type="ECO:0000313" key="2">
    <source>
        <dbReference type="Proteomes" id="UP000475862"/>
    </source>
</evidence>
<proteinExistence type="predicted"/>
<evidence type="ECO:0000313" key="1">
    <source>
        <dbReference type="EMBL" id="KAE9522796.1"/>
    </source>
</evidence>
<keyword evidence="2" id="KW-1185">Reference proteome</keyword>
<dbReference type="Proteomes" id="UP000475862">
    <property type="component" value="Unassembled WGS sequence"/>
</dbReference>
<dbReference type="OrthoDB" id="10603065at2759"/>
<dbReference type="AlphaFoldDB" id="A0A6G0SWP6"/>
<accession>A0A6G0SWP6</accession>
<name>A0A6G0SWP6_APHGL</name>